<dbReference type="OrthoDB" id="9768578at2"/>
<sequence>MTNKFKALQIGGNDLELLFRDKTNVDWDYLNPTLFTLENDYKDSINAVIKERGDFDLVFIQSSYSNELIDVLHIVSTPYNTYIDQFYWNEKFESESIVKKNIIRPFKYTSEYELQEKLKAVTFIGQYGDKIYPKDGIINPNINAQVEYLGNKSLRIKGDFGERLRPIFSWKRNLVYDKEKVIQIWPEFRVEGAIELEYTFRIIQSGSIDKIIDKIVLSHDELINPFEIKRMPFDANISVSIKAKGSGVIEIGAIHKRWSRLEMGEFLFGGERYVDNQREEFIYYFNPGDLKPPLNIYFSGYRTAEGFEAYYMMKDLGAPFLLIADPRIEGGAFYLGSKSYEQAIKNIIKEKMEYLGFSEKQLILSGLSMGSFAALYYGAQLGPLGIVVGKPLVNIGTIADNMKLLRPEEFGTALDVLLANEGNISPKHIKSMNDKFWNIFKKTNLKDTIFAIAYMEQDDYDTNAFSELLPILTNQQARVMSRGVPGRHNDDSPTITNWFINFYDIILNSKFGRIKYERK</sequence>
<dbReference type="Pfam" id="PF16929">
    <property type="entry name" value="Asp2"/>
    <property type="match status" value="1"/>
</dbReference>
<dbReference type="Proteomes" id="UP000242084">
    <property type="component" value="Chromosome 1"/>
</dbReference>
<accession>A0A239Y9U9</accession>
<dbReference type="KEGG" id="sste:SAMEA4384403_0135"/>
<protein>
    <submittedName>
        <fullName evidence="1">Accessory Sec system asp2</fullName>
    </submittedName>
</protein>
<organism evidence="1 2">
    <name type="scientific">Mammaliicoccus stepanovicii</name>
    <dbReference type="NCBI Taxonomy" id="643214"/>
    <lineage>
        <taxon>Bacteria</taxon>
        <taxon>Bacillati</taxon>
        <taxon>Bacillota</taxon>
        <taxon>Bacilli</taxon>
        <taxon>Bacillales</taxon>
        <taxon>Staphylococcaceae</taxon>
        <taxon>Mammaliicoccus</taxon>
    </lineage>
</organism>
<dbReference type="RefSeq" id="WP_095085350.1">
    <property type="nucleotide sequence ID" value="NZ_BMDM01000015.1"/>
</dbReference>
<evidence type="ECO:0000313" key="2">
    <source>
        <dbReference type="Proteomes" id="UP000242084"/>
    </source>
</evidence>
<dbReference type="InterPro" id="IPR029058">
    <property type="entry name" value="AB_hydrolase_fold"/>
</dbReference>
<dbReference type="AlphaFoldDB" id="A0A239Y9U9"/>
<dbReference type="NCBIfam" id="TIGR03712">
    <property type="entry name" value="acc_sec_asp2"/>
    <property type="match status" value="1"/>
</dbReference>
<dbReference type="GO" id="GO:0015031">
    <property type="term" value="P:protein transport"/>
    <property type="evidence" value="ECO:0007669"/>
    <property type="project" value="InterPro"/>
</dbReference>
<dbReference type="EMBL" id="LT906462">
    <property type="protein sequence ID" value="SNV54968.1"/>
    <property type="molecule type" value="Genomic_DNA"/>
</dbReference>
<keyword evidence="2" id="KW-1185">Reference proteome</keyword>
<gene>
    <name evidence="1" type="primary">asp2</name>
    <name evidence="1" type="ORF">SAMEA4384403_00135</name>
</gene>
<proteinExistence type="predicted"/>
<evidence type="ECO:0000313" key="1">
    <source>
        <dbReference type="EMBL" id="SNV54968.1"/>
    </source>
</evidence>
<dbReference type="InterPro" id="IPR022267">
    <property type="entry name" value="Asp2"/>
</dbReference>
<name>A0A239Y9U9_9STAP</name>
<dbReference type="SUPFAM" id="SSF53474">
    <property type="entry name" value="alpha/beta-Hydrolases"/>
    <property type="match status" value="1"/>
</dbReference>
<reference evidence="1 2" key="1">
    <citation type="submission" date="2017-06" db="EMBL/GenBank/DDBJ databases">
        <authorList>
            <consortium name="Pathogen Informatics"/>
        </authorList>
    </citation>
    <scope>NUCLEOTIDE SEQUENCE [LARGE SCALE GENOMIC DNA]</scope>
    <source>
        <strain evidence="1 2">NCTC13839</strain>
    </source>
</reference>